<organism evidence="2 3">
    <name type="scientific">Deinococcus cavernae</name>
    <dbReference type="NCBI Taxonomy" id="2320857"/>
    <lineage>
        <taxon>Bacteria</taxon>
        <taxon>Thermotogati</taxon>
        <taxon>Deinococcota</taxon>
        <taxon>Deinococci</taxon>
        <taxon>Deinococcales</taxon>
        <taxon>Deinococcaceae</taxon>
        <taxon>Deinococcus</taxon>
    </lineage>
</organism>
<dbReference type="RefSeq" id="WP_119766770.1">
    <property type="nucleotide sequence ID" value="NZ_QYUJ01000030.1"/>
</dbReference>
<protein>
    <submittedName>
        <fullName evidence="2">IS630 family transposase</fullName>
    </submittedName>
</protein>
<evidence type="ECO:0000313" key="3">
    <source>
        <dbReference type="Proteomes" id="UP000286287"/>
    </source>
</evidence>
<accession>A0A418UZE7</accession>
<proteinExistence type="predicted"/>
<name>A0A418UZE7_9DEIO</name>
<dbReference type="Pfam" id="PF13358">
    <property type="entry name" value="DDE_3"/>
    <property type="match status" value="1"/>
</dbReference>
<dbReference type="Proteomes" id="UP000286287">
    <property type="component" value="Unassembled WGS sequence"/>
</dbReference>
<evidence type="ECO:0000313" key="2">
    <source>
        <dbReference type="EMBL" id="RJF68901.1"/>
    </source>
</evidence>
<dbReference type="InterPro" id="IPR038717">
    <property type="entry name" value="Tc1-like_DDE_dom"/>
</dbReference>
<comment type="caution">
    <text evidence="2">The sequence shown here is derived from an EMBL/GenBank/DDBJ whole genome shotgun (WGS) entry which is preliminary data.</text>
</comment>
<dbReference type="AlphaFoldDB" id="A0A418UZE7"/>
<dbReference type="InterPro" id="IPR047655">
    <property type="entry name" value="Transpos_IS630-like"/>
</dbReference>
<keyword evidence="3" id="KW-1185">Reference proteome</keyword>
<dbReference type="OrthoDB" id="2375382at2"/>
<reference evidence="2 3" key="1">
    <citation type="submission" date="2018-09" db="EMBL/GenBank/DDBJ databases">
        <authorList>
            <person name="Zhu H."/>
        </authorList>
    </citation>
    <scope>NUCLEOTIDE SEQUENCE [LARGE SCALE GENOMIC DNA]</scope>
    <source>
        <strain evidence="2 3">K2S05-167</strain>
    </source>
</reference>
<dbReference type="EMBL" id="QYUJ01000030">
    <property type="protein sequence ID" value="RJF68901.1"/>
    <property type="molecule type" value="Genomic_DNA"/>
</dbReference>
<evidence type="ECO:0000259" key="1">
    <source>
        <dbReference type="Pfam" id="PF13358"/>
    </source>
</evidence>
<sequence length="226" mass="26173">MQPHRKRQWCIAQLTANFLCEMERVLDVYALPYDERFPVLCFDEQPCFLIGDVMAPVPMEPGRVAKEDYEYRRFGSCAVLLAVEPKTGRRFAKVCARQEYTAFMEDLERAYPAAVQITLIQDNLNTHHGGSFYKFMAPQAAHRLVGRFESVYTPKHASWLNRAELEFSALQRQCLNRRIPTLEQLRSEVEAWVAARERAGVTLNGQFSTQVARRTLGRHYEAIRIK</sequence>
<dbReference type="NCBIfam" id="NF033545">
    <property type="entry name" value="transpos_IS630"/>
    <property type="match status" value="1"/>
</dbReference>
<gene>
    <name evidence="2" type="ORF">D3875_21340</name>
</gene>
<feature type="domain" description="Tc1-like transposase DDE" evidence="1">
    <location>
        <begin position="39"/>
        <end position="186"/>
    </location>
</feature>